<dbReference type="SMART" id="SM00409">
    <property type="entry name" value="IG"/>
    <property type="match status" value="3"/>
</dbReference>
<evidence type="ECO:0000256" key="3">
    <source>
        <dbReference type="ARBA" id="ARBA00023157"/>
    </source>
</evidence>
<dbReference type="GO" id="GO:0005911">
    <property type="term" value="C:cell-cell junction"/>
    <property type="evidence" value="ECO:0007669"/>
    <property type="project" value="TreeGrafter"/>
</dbReference>
<dbReference type="OrthoDB" id="6161934at2759"/>
<dbReference type="GO" id="GO:0098609">
    <property type="term" value="P:cell-cell adhesion"/>
    <property type="evidence" value="ECO:0007669"/>
    <property type="project" value="TreeGrafter"/>
</dbReference>
<dbReference type="InterPro" id="IPR003599">
    <property type="entry name" value="Ig_sub"/>
</dbReference>
<evidence type="ECO:0000256" key="1">
    <source>
        <dbReference type="ARBA" id="ARBA00004479"/>
    </source>
</evidence>
<dbReference type="Proteomes" id="UP000694844">
    <property type="component" value="Chromosome 9"/>
</dbReference>
<feature type="domain" description="Ig-like" evidence="8">
    <location>
        <begin position="129"/>
        <end position="227"/>
    </location>
</feature>
<keyword evidence="3" id="KW-1015">Disulfide bond</keyword>
<keyword evidence="4" id="KW-0325">Glycoprotein</keyword>
<feature type="compositionally biased region" description="Polar residues" evidence="6">
    <location>
        <begin position="704"/>
        <end position="716"/>
    </location>
</feature>
<dbReference type="PANTHER" id="PTHR11640:SF31">
    <property type="entry name" value="IRREGULAR CHIASM C-ROUGHEST PROTEIN-RELATED"/>
    <property type="match status" value="1"/>
</dbReference>
<dbReference type="PANTHER" id="PTHR11640">
    <property type="entry name" value="NEPHRIN"/>
    <property type="match status" value="1"/>
</dbReference>
<dbReference type="KEGG" id="cvn:111110812"/>
<dbReference type="SUPFAM" id="SSF49265">
    <property type="entry name" value="Fibronectin type III"/>
    <property type="match status" value="1"/>
</dbReference>
<feature type="domain" description="Fibronectin type-III" evidence="9">
    <location>
        <begin position="505"/>
        <end position="601"/>
    </location>
</feature>
<dbReference type="InterPro" id="IPR036179">
    <property type="entry name" value="Ig-like_dom_sf"/>
</dbReference>
<keyword evidence="7" id="KW-1133">Transmembrane helix</keyword>
<keyword evidence="5" id="KW-0393">Immunoglobulin domain</keyword>
<feature type="compositionally biased region" description="Basic and acidic residues" evidence="6">
    <location>
        <begin position="731"/>
        <end position="742"/>
    </location>
</feature>
<evidence type="ECO:0000256" key="4">
    <source>
        <dbReference type="ARBA" id="ARBA00023180"/>
    </source>
</evidence>
<evidence type="ECO:0000256" key="7">
    <source>
        <dbReference type="SAM" id="Phobius"/>
    </source>
</evidence>
<dbReference type="InterPro" id="IPR051275">
    <property type="entry name" value="Cell_adhesion_signaling"/>
</dbReference>
<evidence type="ECO:0000256" key="5">
    <source>
        <dbReference type="ARBA" id="ARBA00023319"/>
    </source>
</evidence>
<dbReference type="CDD" id="cd00096">
    <property type="entry name" value="Ig"/>
    <property type="match status" value="1"/>
</dbReference>
<dbReference type="InterPro" id="IPR013783">
    <property type="entry name" value="Ig-like_fold"/>
</dbReference>
<dbReference type="CDD" id="cd00063">
    <property type="entry name" value="FN3"/>
    <property type="match status" value="1"/>
</dbReference>
<dbReference type="PROSITE" id="PS50835">
    <property type="entry name" value="IG_LIKE"/>
    <property type="match status" value="2"/>
</dbReference>
<comment type="subcellular location">
    <subcellularLocation>
        <location evidence="1">Membrane</location>
        <topology evidence="1">Single-pass type I membrane protein</topology>
    </subcellularLocation>
</comment>
<name>A0A8B8BIN0_CRAVI</name>
<dbReference type="SUPFAM" id="SSF48726">
    <property type="entry name" value="Immunoglobulin"/>
    <property type="match status" value="3"/>
</dbReference>
<dbReference type="PROSITE" id="PS50853">
    <property type="entry name" value="FN3"/>
    <property type="match status" value="1"/>
</dbReference>
<keyword evidence="2 7" id="KW-0472">Membrane</keyword>
<dbReference type="GeneID" id="111110812"/>
<dbReference type="InterPro" id="IPR036116">
    <property type="entry name" value="FN3_sf"/>
</dbReference>
<dbReference type="RefSeq" id="XP_022303133.1">
    <property type="nucleotide sequence ID" value="XM_022447425.1"/>
</dbReference>
<feature type="region of interest" description="Disordered" evidence="6">
    <location>
        <begin position="704"/>
        <end position="751"/>
    </location>
</feature>
<dbReference type="SMART" id="SM00408">
    <property type="entry name" value="IGc2"/>
    <property type="match status" value="2"/>
</dbReference>
<proteinExistence type="predicted"/>
<dbReference type="InterPro" id="IPR003961">
    <property type="entry name" value="FN3_dom"/>
</dbReference>
<evidence type="ECO:0000313" key="10">
    <source>
        <dbReference type="Proteomes" id="UP000694844"/>
    </source>
</evidence>
<sequence length="751" mass="83278">MFSLSNAKDLYWVVLVAFLFSKSKEQLYNMTGSSEYAELGKTFMWTCEMFVPSGMTDNAVFFQRNGKSCGLLAHNEDGCLKFDLNPRYTFACVSEYSYALTIPAENMTEYEEGSVWGCFYPGDGSYKSPHVVLNIAIDVHNVSMIPSDNPLTLIEGTKREIRCVVNINAVPPPTFTWYLGSKDISSSVGTDAASINITGKKVDNAKTLQCRASNNNKAPKSSSTMLNVAYPPIVSIPSSKDVIEGFNLSVKCQASPGNPNTTSFFWTKLNDLEFLNNGPMLQLSNVQKTSAGTYRCTGENTYFNGKKGRHSQDMAVDVLYGPEIENKAHTVVNETERVVLMRMIDSNPLSNVSWYDGTKLLKTQTATKTAILIIEDAKCTDSKNLTLVAGNTVQSNVTTYVELVVNCKPTPQNAEITFAIPEIPAKVEWSTIVIAYPEPRFTVKYINGTNNSRISMSLSKNSLNNFTIHCEQQVDQGNHLGTFYLEVSNILGSSEILLHIVKQGKPKAPTAIEVMCYVTTARIKWKSSYDGGTLQSFFVVALGDTYQSSRSDVIEDDGENKVHHATVPFLYPSSLYTFYVYAKNKYGVTLSEAQNCTTLKEISITTESSSGTGKIVGSIVGALVMLAFVISVSYFCKRRFTDRDRHNPAKPADLNKDTSIYTTIKKNQEENTERNLYNALTPDENQSQYESLHMADIRGSKTNTYESLKNNSSPSTDQKKDSNTSVFARRGSSEENIPKLSEEYTNTSSMK</sequence>
<feature type="domain" description="Ig-like" evidence="8">
    <location>
        <begin position="231"/>
        <end position="315"/>
    </location>
</feature>
<evidence type="ECO:0000256" key="6">
    <source>
        <dbReference type="SAM" id="MobiDB-lite"/>
    </source>
</evidence>
<dbReference type="AlphaFoldDB" id="A0A8B8BIN0"/>
<gene>
    <name evidence="11" type="primary">LOC111110812</name>
</gene>
<protein>
    <submittedName>
        <fullName evidence="11">Titin-like isoform X1</fullName>
    </submittedName>
</protein>
<dbReference type="InterPro" id="IPR003598">
    <property type="entry name" value="Ig_sub2"/>
</dbReference>
<dbReference type="InterPro" id="IPR007110">
    <property type="entry name" value="Ig-like_dom"/>
</dbReference>
<evidence type="ECO:0000259" key="8">
    <source>
        <dbReference type="PROSITE" id="PS50835"/>
    </source>
</evidence>
<dbReference type="SMART" id="SM00060">
    <property type="entry name" value="FN3"/>
    <property type="match status" value="1"/>
</dbReference>
<dbReference type="GO" id="GO:0005886">
    <property type="term" value="C:plasma membrane"/>
    <property type="evidence" value="ECO:0007669"/>
    <property type="project" value="TreeGrafter"/>
</dbReference>
<keyword evidence="7" id="KW-0812">Transmembrane</keyword>
<evidence type="ECO:0000259" key="9">
    <source>
        <dbReference type="PROSITE" id="PS50853"/>
    </source>
</evidence>
<dbReference type="GO" id="GO:0050839">
    <property type="term" value="F:cell adhesion molecule binding"/>
    <property type="evidence" value="ECO:0007669"/>
    <property type="project" value="TreeGrafter"/>
</dbReference>
<evidence type="ECO:0000313" key="11">
    <source>
        <dbReference type="RefSeq" id="XP_022303133.1"/>
    </source>
</evidence>
<organism evidence="10 11">
    <name type="scientific">Crassostrea virginica</name>
    <name type="common">Eastern oyster</name>
    <dbReference type="NCBI Taxonomy" id="6565"/>
    <lineage>
        <taxon>Eukaryota</taxon>
        <taxon>Metazoa</taxon>
        <taxon>Spiralia</taxon>
        <taxon>Lophotrochozoa</taxon>
        <taxon>Mollusca</taxon>
        <taxon>Bivalvia</taxon>
        <taxon>Autobranchia</taxon>
        <taxon>Pteriomorphia</taxon>
        <taxon>Ostreida</taxon>
        <taxon>Ostreoidea</taxon>
        <taxon>Ostreidae</taxon>
        <taxon>Crassostrea</taxon>
    </lineage>
</organism>
<dbReference type="Pfam" id="PF13927">
    <property type="entry name" value="Ig_3"/>
    <property type="match status" value="1"/>
</dbReference>
<keyword evidence="10" id="KW-1185">Reference proteome</keyword>
<accession>A0A8B8BIN0</accession>
<feature type="transmembrane region" description="Helical" evidence="7">
    <location>
        <begin position="615"/>
        <end position="636"/>
    </location>
</feature>
<reference evidence="11" key="1">
    <citation type="submission" date="2025-08" db="UniProtKB">
        <authorList>
            <consortium name="RefSeq"/>
        </authorList>
    </citation>
    <scope>IDENTIFICATION</scope>
    <source>
        <tissue evidence="11">Whole sample</tissue>
    </source>
</reference>
<dbReference type="Gene3D" id="2.60.40.10">
    <property type="entry name" value="Immunoglobulins"/>
    <property type="match status" value="4"/>
</dbReference>
<evidence type="ECO:0000256" key="2">
    <source>
        <dbReference type="ARBA" id="ARBA00023136"/>
    </source>
</evidence>